<keyword evidence="2" id="KW-1185">Reference proteome</keyword>
<name>A0AAN7LEP6_TRANT</name>
<gene>
    <name evidence="1" type="ORF">SAY86_018208</name>
</gene>
<protein>
    <submittedName>
        <fullName evidence="1">Uncharacterized protein</fullName>
    </submittedName>
</protein>
<proteinExistence type="predicted"/>
<organism evidence="1 2">
    <name type="scientific">Trapa natans</name>
    <name type="common">Water chestnut</name>
    <dbReference type="NCBI Taxonomy" id="22666"/>
    <lineage>
        <taxon>Eukaryota</taxon>
        <taxon>Viridiplantae</taxon>
        <taxon>Streptophyta</taxon>
        <taxon>Embryophyta</taxon>
        <taxon>Tracheophyta</taxon>
        <taxon>Spermatophyta</taxon>
        <taxon>Magnoliopsida</taxon>
        <taxon>eudicotyledons</taxon>
        <taxon>Gunneridae</taxon>
        <taxon>Pentapetalae</taxon>
        <taxon>rosids</taxon>
        <taxon>malvids</taxon>
        <taxon>Myrtales</taxon>
        <taxon>Lythraceae</taxon>
        <taxon>Trapa</taxon>
    </lineage>
</organism>
<accession>A0AAN7LEP6</accession>
<dbReference type="Proteomes" id="UP001346149">
    <property type="component" value="Unassembled WGS sequence"/>
</dbReference>
<sequence length="124" mass="13639">MIFSLTARLSPPASICQPLLSVVFVDSKQQSLIFSVAVAASHLPHRVVAAIRLCRFWPSSKPVHHSPPPKFAQLLLLTFSSRKIDQQFAQLLSVQPPSPSLRSPAQEQPSRSVLLSLSWSVDSD</sequence>
<comment type="caution">
    <text evidence="1">The sequence shown here is derived from an EMBL/GenBank/DDBJ whole genome shotgun (WGS) entry which is preliminary data.</text>
</comment>
<reference evidence="1 2" key="1">
    <citation type="journal article" date="2023" name="Hortic Res">
        <title>Pangenome of water caltrop reveals structural variations and asymmetric subgenome divergence after allopolyploidization.</title>
        <authorList>
            <person name="Zhang X."/>
            <person name="Chen Y."/>
            <person name="Wang L."/>
            <person name="Yuan Y."/>
            <person name="Fang M."/>
            <person name="Shi L."/>
            <person name="Lu R."/>
            <person name="Comes H.P."/>
            <person name="Ma Y."/>
            <person name="Chen Y."/>
            <person name="Huang G."/>
            <person name="Zhou Y."/>
            <person name="Zheng Z."/>
            <person name="Qiu Y."/>
        </authorList>
    </citation>
    <scope>NUCLEOTIDE SEQUENCE [LARGE SCALE GENOMIC DNA]</scope>
    <source>
        <strain evidence="1">F231</strain>
    </source>
</reference>
<dbReference type="EMBL" id="JAXQNO010000014">
    <property type="protein sequence ID" value="KAK4783840.1"/>
    <property type="molecule type" value="Genomic_DNA"/>
</dbReference>
<dbReference type="AlphaFoldDB" id="A0AAN7LEP6"/>
<evidence type="ECO:0000313" key="2">
    <source>
        <dbReference type="Proteomes" id="UP001346149"/>
    </source>
</evidence>
<evidence type="ECO:0000313" key="1">
    <source>
        <dbReference type="EMBL" id="KAK4783840.1"/>
    </source>
</evidence>